<dbReference type="GO" id="GO:0005524">
    <property type="term" value="F:ATP binding"/>
    <property type="evidence" value="ECO:0007669"/>
    <property type="project" value="InterPro"/>
</dbReference>
<dbReference type="PANTHER" id="PTHR42798">
    <property type="entry name" value="LIPOPROTEIN-RELEASING SYSTEM ATP-BINDING PROTEIN LOLD"/>
    <property type="match status" value="1"/>
</dbReference>
<dbReference type="InterPro" id="IPR003439">
    <property type="entry name" value="ABC_transporter-like_ATP-bd"/>
</dbReference>
<dbReference type="PANTHER" id="PTHR42798:SF2">
    <property type="entry name" value="ABC TRANSPORTER ATP-BINDING PROTEIN MG467-RELATED"/>
    <property type="match status" value="1"/>
</dbReference>
<dbReference type="AlphaFoldDB" id="A0A382TIT5"/>
<dbReference type="GO" id="GO:0016887">
    <property type="term" value="F:ATP hydrolysis activity"/>
    <property type="evidence" value="ECO:0007669"/>
    <property type="project" value="InterPro"/>
</dbReference>
<dbReference type="Gene3D" id="3.40.50.300">
    <property type="entry name" value="P-loop containing nucleotide triphosphate hydrolases"/>
    <property type="match status" value="1"/>
</dbReference>
<reference evidence="2" key="1">
    <citation type="submission" date="2018-05" db="EMBL/GenBank/DDBJ databases">
        <authorList>
            <person name="Lanie J.A."/>
            <person name="Ng W.-L."/>
            <person name="Kazmierczak K.M."/>
            <person name="Andrzejewski T.M."/>
            <person name="Davidsen T.M."/>
            <person name="Wayne K.J."/>
            <person name="Tettelin H."/>
            <person name="Glass J.I."/>
            <person name="Rusch D."/>
            <person name="Podicherti R."/>
            <person name="Tsui H.-C.T."/>
            <person name="Winkler M.E."/>
        </authorList>
    </citation>
    <scope>NUCLEOTIDE SEQUENCE</scope>
</reference>
<protein>
    <recommendedName>
        <fullName evidence="1">ABC transporter domain-containing protein</fullName>
    </recommendedName>
</protein>
<dbReference type="SUPFAM" id="SSF52540">
    <property type="entry name" value="P-loop containing nucleoside triphosphate hydrolases"/>
    <property type="match status" value="1"/>
</dbReference>
<proteinExistence type="predicted"/>
<evidence type="ECO:0000259" key="1">
    <source>
        <dbReference type="Pfam" id="PF00005"/>
    </source>
</evidence>
<name>A0A382TIT5_9ZZZZ</name>
<evidence type="ECO:0000313" key="2">
    <source>
        <dbReference type="EMBL" id="SVD21318.1"/>
    </source>
</evidence>
<dbReference type="Pfam" id="PF00005">
    <property type="entry name" value="ABC_tran"/>
    <property type="match status" value="1"/>
</dbReference>
<feature type="non-terminal residue" evidence="2">
    <location>
        <position position="100"/>
    </location>
</feature>
<dbReference type="EMBL" id="UINC01136506">
    <property type="protein sequence ID" value="SVD21318.1"/>
    <property type="molecule type" value="Genomic_DNA"/>
</dbReference>
<accession>A0A382TIT5</accession>
<gene>
    <name evidence="2" type="ORF">METZ01_LOCUS374172</name>
</gene>
<organism evidence="2">
    <name type="scientific">marine metagenome</name>
    <dbReference type="NCBI Taxonomy" id="408172"/>
    <lineage>
        <taxon>unclassified sequences</taxon>
        <taxon>metagenomes</taxon>
        <taxon>ecological metagenomes</taxon>
    </lineage>
</organism>
<sequence>MVDVLELEDIRKTFFQGPTSLVVLNKANLKIQGGEMVGLIGPSGSGKSTLLQIAGLLENAEEGRVSILGVPMNKLDDNSRTKARGTDIGFVYQYHHLLAE</sequence>
<dbReference type="InterPro" id="IPR027417">
    <property type="entry name" value="P-loop_NTPase"/>
</dbReference>
<feature type="domain" description="ABC transporter" evidence="1">
    <location>
        <begin position="24"/>
        <end position="98"/>
    </location>
</feature>